<keyword evidence="2" id="KW-1185">Reference proteome</keyword>
<reference evidence="1 2" key="1">
    <citation type="submission" date="2019-06" db="EMBL/GenBank/DDBJ databases">
        <title>Complete genome sequence of Janthinobacterium sp. SNU WT3 isolated from diseased rainbow trout.</title>
        <authorList>
            <person name="Oh W.T."/>
            <person name="Park S.C."/>
        </authorList>
    </citation>
    <scope>NUCLEOTIDE SEQUENCE [LARGE SCALE GENOMIC DNA]</scope>
    <source>
        <strain evidence="1 2">SNU WT3</strain>
    </source>
</reference>
<dbReference type="AlphaFoldDB" id="A0A4Y6RB46"/>
<dbReference type="Proteomes" id="UP000316665">
    <property type="component" value="Chromosome"/>
</dbReference>
<proteinExistence type="predicted"/>
<dbReference type="KEGG" id="jas:FJQ89_06880"/>
<protein>
    <submittedName>
        <fullName evidence="1">Uncharacterized protein</fullName>
    </submittedName>
</protein>
<organism evidence="1 2">
    <name type="scientific">Janthinobacterium tructae</name>
    <dbReference type="NCBI Taxonomy" id="2590869"/>
    <lineage>
        <taxon>Bacteria</taxon>
        <taxon>Pseudomonadati</taxon>
        <taxon>Pseudomonadota</taxon>
        <taxon>Betaproteobacteria</taxon>
        <taxon>Burkholderiales</taxon>
        <taxon>Oxalobacteraceae</taxon>
        <taxon>Janthinobacterium</taxon>
    </lineage>
</organism>
<dbReference type="OrthoDB" id="8369615at2"/>
<sequence>MEFNIEIYRNVGPLFFGMNQQQVIQVLGHVDRTNNSDPDIVKIHCLPYSLLAHIRRDTDQLCEVGFGHRASNVRLDGIHFFEHPPLQVIQNLLARDSTAKAGSGSIVFPMLGISLTGFQTGDDNSRTMTVFVEGYWDSVLPGMAPLKM</sequence>
<evidence type="ECO:0000313" key="1">
    <source>
        <dbReference type="EMBL" id="QDG70171.1"/>
    </source>
</evidence>
<name>A0A4Y6RB46_9BURK</name>
<evidence type="ECO:0000313" key="2">
    <source>
        <dbReference type="Proteomes" id="UP000316665"/>
    </source>
</evidence>
<dbReference type="EMBL" id="CP041185">
    <property type="protein sequence ID" value="QDG70171.1"/>
    <property type="molecule type" value="Genomic_DNA"/>
</dbReference>
<accession>A0A4Y6RB46</accession>
<dbReference type="RefSeq" id="WP_141169603.1">
    <property type="nucleotide sequence ID" value="NZ_CP041185.1"/>
</dbReference>
<gene>
    <name evidence="1" type="ORF">FJQ89_06880</name>
</gene>